<evidence type="ECO:0000259" key="1">
    <source>
        <dbReference type="Pfam" id="PF07589"/>
    </source>
</evidence>
<comment type="caution">
    <text evidence="2">The sequence shown here is derived from an EMBL/GenBank/DDBJ whole genome shotgun (WGS) entry which is preliminary data.</text>
</comment>
<reference evidence="2 3" key="1">
    <citation type="journal article" date="2019" name="Appl. Environ. Microbiol.">
        <title>Co-occurrence of broad and narrow host-range viruses infecting the toxic bloom-forming cyanobacterium Microcystis aeruginosa.</title>
        <authorList>
            <person name="Morimoto D."/>
            <person name="Tominaga K."/>
            <person name="Nishimura Y."/>
            <person name="Yoshida N."/>
            <person name="Kimura S."/>
            <person name="Sako Y."/>
            <person name="Yoshida T."/>
        </authorList>
    </citation>
    <scope>NUCLEOTIDE SEQUENCE [LARGE SCALE GENOMIC DNA]</scope>
    <source>
        <strain evidence="2 3">11-30S32</strain>
    </source>
</reference>
<name>A0A510PFY6_MICAE</name>
<sequence>MLTATLVLTSQLPKADAGLTPKVIKDKLGKLEVSWSWNPEESGSGNPLLRNWLVTLETKNSSNNWEVKLGVRHIETPHTKLDEREGDFVATDYTFRKNEFGRVISDSFPTSHPPVHRDFYTFSFDRSMAPQNTVIRLTGVHVHVPEPTSTLSLLALGTLGAASTLKRKLKPSQSIKKETTKVG</sequence>
<feature type="domain" description="Ice-binding protein C-terminal" evidence="1">
    <location>
        <begin position="144"/>
        <end position="163"/>
    </location>
</feature>
<dbReference type="NCBIfam" id="TIGR02595">
    <property type="entry name" value="PEP_CTERM"/>
    <property type="match status" value="1"/>
</dbReference>
<gene>
    <name evidence="2" type="ORF">MAE30S32_13700</name>
</gene>
<dbReference type="InterPro" id="IPR013424">
    <property type="entry name" value="Ice-binding_C"/>
</dbReference>
<dbReference type="Pfam" id="PF07589">
    <property type="entry name" value="PEP-CTERM"/>
    <property type="match status" value="1"/>
</dbReference>
<accession>A0A510PFY6</accession>
<dbReference type="EMBL" id="BHVU01000059">
    <property type="protein sequence ID" value="GCA92718.1"/>
    <property type="molecule type" value="Genomic_DNA"/>
</dbReference>
<organism evidence="2 3">
    <name type="scientific">Microcystis aeruginosa 11-30S32</name>
    <dbReference type="NCBI Taxonomy" id="2358142"/>
    <lineage>
        <taxon>Bacteria</taxon>
        <taxon>Bacillati</taxon>
        <taxon>Cyanobacteriota</taxon>
        <taxon>Cyanophyceae</taxon>
        <taxon>Oscillatoriophycideae</taxon>
        <taxon>Chroococcales</taxon>
        <taxon>Microcystaceae</taxon>
        <taxon>Microcystis</taxon>
    </lineage>
</organism>
<protein>
    <submittedName>
        <fullName evidence="2">PEP-CTERM sorting domain-containing protein</fullName>
    </submittedName>
</protein>
<evidence type="ECO:0000313" key="2">
    <source>
        <dbReference type="EMBL" id="GCA92718.1"/>
    </source>
</evidence>
<dbReference type="Proteomes" id="UP000321223">
    <property type="component" value="Unassembled WGS sequence"/>
</dbReference>
<dbReference type="AlphaFoldDB" id="A0A510PFY6"/>
<evidence type="ECO:0000313" key="3">
    <source>
        <dbReference type="Proteomes" id="UP000321223"/>
    </source>
</evidence>
<proteinExistence type="predicted"/>